<dbReference type="RefSeq" id="WP_344062526.1">
    <property type="nucleotide sequence ID" value="NZ_BAAAPN010000021.1"/>
</dbReference>
<gene>
    <name evidence="2" type="ORF">GCM10009810_08240</name>
</gene>
<keyword evidence="3" id="KW-1185">Reference proteome</keyword>
<dbReference type="EMBL" id="BAAAPN010000021">
    <property type="protein sequence ID" value="GAA1750223.1"/>
    <property type="molecule type" value="Genomic_DNA"/>
</dbReference>
<dbReference type="Pfam" id="PF02732">
    <property type="entry name" value="ERCC4"/>
    <property type="match status" value="1"/>
</dbReference>
<evidence type="ECO:0000313" key="3">
    <source>
        <dbReference type="Proteomes" id="UP001501475"/>
    </source>
</evidence>
<dbReference type="SMART" id="SM00891">
    <property type="entry name" value="ERCC4"/>
    <property type="match status" value="1"/>
</dbReference>
<name>A0ABN2K831_9MICO</name>
<evidence type="ECO:0000313" key="2">
    <source>
        <dbReference type="EMBL" id="GAA1750223.1"/>
    </source>
</evidence>
<reference evidence="2 3" key="1">
    <citation type="journal article" date="2019" name="Int. J. Syst. Evol. Microbiol.">
        <title>The Global Catalogue of Microorganisms (GCM) 10K type strain sequencing project: providing services to taxonomists for standard genome sequencing and annotation.</title>
        <authorList>
            <consortium name="The Broad Institute Genomics Platform"/>
            <consortium name="The Broad Institute Genome Sequencing Center for Infectious Disease"/>
            <person name="Wu L."/>
            <person name="Ma J."/>
        </authorList>
    </citation>
    <scope>NUCLEOTIDE SEQUENCE [LARGE SCALE GENOMIC DNA]</scope>
    <source>
        <strain evidence="2 3">JCM 15591</strain>
    </source>
</reference>
<feature type="domain" description="ERCC4" evidence="1">
    <location>
        <begin position="127"/>
        <end position="207"/>
    </location>
</feature>
<proteinExistence type="predicted"/>
<dbReference type="InterPro" id="IPR011335">
    <property type="entry name" value="Restrct_endonuc-II-like"/>
</dbReference>
<dbReference type="InterPro" id="IPR006166">
    <property type="entry name" value="ERCC4_domain"/>
</dbReference>
<accession>A0ABN2K831</accession>
<protein>
    <recommendedName>
        <fullName evidence="1">ERCC4 domain-containing protein</fullName>
    </recommendedName>
</protein>
<dbReference type="Proteomes" id="UP001501475">
    <property type="component" value="Unassembled WGS sequence"/>
</dbReference>
<organism evidence="2 3">
    <name type="scientific">Nostocoides vanveenii</name>
    <dbReference type="NCBI Taxonomy" id="330835"/>
    <lineage>
        <taxon>Bacteria</taxon>
        <taxon>Bacillati</taxon>
        <taxon>Actinomycetota</taxon>
        <taxon>Actinomycetes</taxon>
        <taxon>Micrococcales</taxon>
        <taxon>Intrasporangiaceae</taxon>
        <taxon>Nostocoides</taxon>
    </lineage>
</organism>
<comment type="caution">
    <text evidence="2">The sequence shown here is derived from an EMBL/GenBank/DDBJ whole genome shotgun (WGS) entry which is preliminary data.</text>
</comment>
<dbReference type="Gene3D" id="3.40.50.10130">
    <property type="match status" value="1"/>
</dbReference>
<sequence>MADFLIARNPDTESSLPYLLRIPLGDGIVLRARETWPRTSKVFCFRGGDDWPPDAEIIEALPVRSCVRRGASIDLVLERSRENRSQFVIARARGREMVFWQSPRTTKTAKPAVDLPTARASGLGDLEIVVDSRERYGWKFSHQQASVVKRALRVGDYGVELDSELVAVVERKGVDDLVRSLSSGQLRAVLSELVTVPHAAVVVEDRYSQIFKLTHVRPALVAEMLAECQVHFPSVPVIFAETRALAQEWTYRFLGAALADARHSGGASLRWAADPSVLGDGLASDQLRAAPGESE</sequence>
<dbReference type="SUPFAM" id="SSF52980">
    <property type="entry name" value="Restriction endonuclease-like"/>
    <property type="match status" value="1"/>
</dbReference>
<evidence type="ECO:0000259" key="1">
    <source>
        <dbReference type="SMART" id="SM00891"/>
    </source>
</evidence>